<comment type="caution">
    <text evidence="1">The sequence shown here is derived from an EMBL/GenBank/DDBJ whole genome shotgun (WGS) entry which is preliminary data.</text>
</comment>
<organism evidence="1 2">
    <name type="scientific">Bacillus salacetis</name>
    <dbReference type="NCBI Taxonomy" id="2315464"/>
    <lineage>
        <taxon>Bacteria</taxon>
        <taxon>Bacillati</taxon>
        <taxon>Bacillota</taxon>
        <taxon>Bacilli</taxon>
        <taxon>Bacillales</taxon>
        <taxon>Bacillaceae</taxon>
        <taxon>Bacillus</taxon>
    </lineage>
</organism>
<dbReference type="EMBL" id="QXIR01000001">
    <property type="protein sequence ID" value="RIW38930.1"/>
    <property type="molecule type" value="Genomic_DNA"/>
</dbReference>
<name>A0A3A1R7R6_9BACI</name>
<keyword evidence="2" id="KW-1185">Reference proteome</keyword>
<sequence>MLFPTVSSEVFNKIHAIRDKESTECGYKYSHFYESKKRMLKDIRFREINEITCPKCKDTVRYLN</sequence>
<evidence type="ECO:0000313" key="1">
    <source>
        <dbReference type="EMBL" id="RIW38930.1"/>
    </source>
</evidence>
<gene>
    <name evidence="1" type="ORF">D3H55_00840</name>
</gene>
<accession>A0A3A1R7R6</accession>
<evidence type="ECO:0000313" key="2">
    <source>
        <dbReference type="Proteomes" id="UP000265801"/>
    </source>
</evidence>
<reference evidence="1 2" key="1">
    <citation type="submission" date="2018-09" db="EMBL/GenBank/DDBJ databases">
        <title>Bacillus saliacetes sp. nov., isolated from Thai shrimp paste (Ka-pi).</title>
        <authorList>
            <person name="Daroonpunt R."/>
            <person name="Tanasupawat S."/>
            <person name="Yiamsombut S."/>
        </authorList>
    </citation>
    <scope>NUCLEOTIDE SEQUENCE [LARGE SCALE GENOMIC DNA]</scope>
    <source>
        <strain evidence="1 2">SKP7-4</strain>
    </source>
</reference>
<protein>
    <submittedName>
        <fullName evidence="1">Uncharacterized protein</fullName>
    </submittedName>
</protein>
<proteinExistence type="predicted"/>
<dbReference type="AlphaFoldDB" id="A0A3A1R7R6"/>
<dbReference type="Proteomes" id="UP000265801">
    <property type="component" value="Unassembled WGS sequence"/>
</dbReference>